<evidence type="ECO:0000259" key="3">
    <source>
        <dbReference type="Pfam" id="PF00534"/>
    </source>
</evidence>
<dbReference type="EMBL" id="VYRZ01000004">
    <property type="protein sequence ID" value="KAA9084087.1"/>
    <property type="molecule type" value="Genomic_DNA"/>
</dbReference>
<keyword evidence="1" id="KW-0328">Glycosyltransferase</keyword>
<dbReference type="GO" id="GO:0016757">
    <property type="term" value="F:glycosyltransferase activity"/>
    <property type="evidence" value="ECO:0007669"/>
    <property type="project" value="UniProtKB-KW"/>
</dbReference>
<comment type="caution">
    <text evidence="5">The sequence shown here is derived from an EMBL/GenBank/DDBJ whole genome shotgun (WGS) entry which is preliminary data.</text>
</comment>
<accession>A0A5J5IQ73</accession>
<dbReference type="Proteomes" id="UP000327039">
    <property type="component" value="Unassembled WGS sequence"/>
</dbReference>
<evidence type="ECO:0000259" key="4">
    <source>
        <dbReference type="Pfam" id="PF13579"/>
    </source>
</evidence>
<feature type="domain" description="Glycosyl transferase family 1" evidence="3">
    <location>
        <begin position="187"/>
        <end position="345"/>
    </location>
</feature>
<sequence length="367" mass="38372">MRILGVVTLVSPLGEYGGPVRVAVNQLQALAARGHQVVLAGATRGFERVPREIEGIAARLYPARTLVPGAGFAGLTSPGLLRSLSRHVGEFDVVHVHAARDLVTLPAARLAASRGVPTVLQTHGMIDESRHPFAAPLDAALTRPALAAARAVSYLTERERGSLVAVGRGRARLVELHNGVPPAPAAEPADPLELLFLARLAPRKRPTEFVAAAASLAGEFPEARFTLVGPDEGEGAAVRAAIARSGAPDRIRWEGALPPEQTGARMRRATGYVLPAIDEPYPMAVLEAMSAGLPVVVTDSCGLAGTVERTGAGLVVDARSDSLREAMRTLLADPPAARDRGAAGRAAVRRDFTMDAVAAQLEAIYAG</sequence>
<evidence type="ECO:0000313" key="6">
    <source>
        <dbReference type="Proteomes" id="UP000327039"/>
    </source>
</evidence>
<dbReference type="InterPro" id="IPR001296">
    <property type="entry name" value="Glyco_trans_1"/>
</dbReference>
<evidence type="ECO:0000313" key="5">
    <source>
        <dbReference type="EMBL" id="KAA9084087.1"/>
    </source>
</evidence>
<dbReference type="PANTHER" id="PTHR12526">
    <property type="entry name" value="GLYCOSYLTRANSFERASE"/>
    <property type="match status" value="1"/>
</dbReference>
<dbReference type="Pfam" id="PF00534">
    <property type="entry name" value="Glycos_transf_1"/>
    <property type="match status" value="1"/>
</dbReference>
<name>A0A5J5IQ73_9MICO</name>
<dbReference type="PANTHER" id="PTHR12526:SF510">
    <property type="entry name" value="D-INOSITOL 3-PHOSPHATE GLYCOSYLTRANSFERASE"/>
    <property type="match status" value="1"/>
</dbReference>
<dbReference type="Gene3D" id="3.40.50.2000">
    <property type="entry name" value="Glycogen Phosphorylase B"/>
    <property type="match status" value="2"/>
</dbReference>
<organism evidence="5 6">
    <name type="scientific">Microbacterium radiodurans</name>
    <dbReference type="NCBI Taxonomy" id="661398"/>
    <lineage>
        <taxon>Bacteria</taxon>
        <taxon>Bacillati</taxon>
        <taxon>Actinomycetota</taxon>
        <taxon>Actinomycetes</taxon>
        <taxon>Micrococcales</taxon>
        <taxon>Microbacteriaceae</taxon>
        <taxon>Microbacterium</taxon>
    </lineage>
</organism>
<dbReference type="RefSeq" id="WP_150420335.1">
    <property type="nucleotide sequence ID" value="NZ_VYRZ01000004.1"/>
</dbReference>
<keyword evidence="6" id="KW-1185">Reference proteome</keyword>
<gene>
    <name evidence="5" type="ORF">F6B42_13960</name>
</gene>
<protein>
    <submittedName>
        <fullName evidence="5">Glycosyltransferase</fullName>
    </submittedName>
</protein>
<dbReference type="InterPro" id="IPR028098">
    <property type="entry name" value="Glyco_trans_4-like_N"/>
</dbReference>
<dbReference type="OrthoDB" id="4316343at2"/>
<evidence type="ECO:0000256" key="1">
    <source>
        <dbReference type="ARBA" id="ARBA00022676"/>
    </source>
</evidence>
<dbReference type="SUPFAM" id="SSF53756">
    <property type="entry name" value="UDP-Glycosyltransferase/glycogen phosphorylase"/>
    <property type="match status" value="1"/>
</dbReference>
<evidence type="ECO:0000256" key="2">
    <source>
        <dbReference type="ARBA" id="ARBA00022679"/>
    </source>
</evidence>
<dbReference type="Pfam" id="PF13579">
    <property type="entry name" value="Glyco_trans_4_4"/>
    <property type="match status" value="1"/>
</dbReference>
<proteinExistence type="predicted"/>
<reference evidence="6" key="1">
    <citation type="submission" date="2019-09" db="EMBL/GenBank/DDBJ databases">
        <title>Mumia zhuanghuii sp. nov. isolated from the intestinal contents of plateau pika (Ochotona curzoniae) in the Qinghai-Tibet plateau of China.</title>
        <authorList>
            <person name="Tian Z."/>
        </authorList>
    </citation>
    <scope>NUCLEOTIDE SEQUENCE [LARGE SCALE GENOMIC DNA]</scope>
    <source>
        <strain evidence="6">DSM 25564</strain>
    </source>
</reference>
<keyword evidence="2 5" id="KW-0808">Transferase</keyword>
<dbReference type="AlphaFoldDB" id="A0A5J5IQ73"/>
<feature type="domain" description="Glycosyltransferase subfamily 4-like N-terminal" evidence="4">
    <location>
        <begin position="17"/>
        <end position="179"/>
    </location>
</feature>